<feature type="domain" description="CBS" evidence="4">
    <location>
        <begin position="223"/>
        <end position="280"/>
    </location>
</feature>
<sequence>MEFFLDSANFEEIEEALKLGFIDGVTTTPTFMHLNGLTDVDGAIVKLSKMVPVLMIEALGEKAEDIVAEAHRQLALGLDKKKTVFKIPVSMEGIRACKMLRDEDIMVNIHLVYNIQQALLALTAGANYVCVLVGRMQDQGHNALELVGDIVETINHYGYDSKLMFSSVRHAEHIRNAMLLGAHNITIPWKVMKKLADNNFTKVGTDQFVADTRMITMQVKEVISDHNPVIEKSAMVMEALIKMSESGLGAVSVVDKDGKLEGIFTDGDLRRQLRDNGQDILHEQIEKHMTANPLSIDSKAMLKEAAGLIEESQVDNLVVVQDGKPVGMLDVQDLVKLDLLK</sequence>
<dbReference type="RefSeq" id="WP_106542432.1">
    <property type="nucleotide sequence ID" value="NZ_BLAU01000001.1"/>
</dbReference>
<dbReference type="Proteomes" id="UP000240621">
    <property type="component" value="Unassembled WGS sequence"/>
</dbReference>
<protein>
    <submittedName>
        <fullName evidence="6">TalC/MipB family fructose-6-phosphate aldolase</fullName>
    </submittedName>
</protein>
<name>A0A2P8CCZ5_9BACT</name>
<dbReference type="SMART" id="SM00116">
    <property type="entry name" value="CBS"/>
    <property type="match status" value="2"/>
</dbReference>
<dbReference type="PROSITE" id="PS51371">
    <property type="entry name" value="CBS"/>
    <property type="match status" value="2"/>
</dbReference>
<organism evidence="6 7">
    <name type="scientific">Prolixibacter denitrificans</name>
    <dbReference type="NCBI Taxonomy" id="1541063"/>
    <lineage>
        <taxon>Bacteria</taxon>
        <taxon>Pseudomonadati</taxon>
        <taxon>Bacteroidota</taxon>
        <taxon>Bacteroidia</taxon>
        <taxon>Marinilabiliales</taxon>
        <taxon>Prolixibacteraceae</taxon>
        <taxon>Prolixibacter</taxon>
    </lineage>
</organism>
<dbReference type="Gene3D" id="3.20.20.70">
    <property type="entry name" value="Aldolase class I"/>
    <property type="match status" value="1"/>
</dbReference>
<dbReference type="OrthoDB" id="9807051at2"/>
<dbReference type="Gene3D" id="3.10.580.10">
    <property type="entry name" value="CBS-domain"/>
    <property type="match status" value="1"/>
</dbReference>
<dbReference type="InterPro" id="IPR001585">
    <property type="entry name" value="TAL/FSA"/>
</dbReference>
<dbReference type="AlphaFoldDB" id="A0A2P8CCZ5"/>
<dbReference type="InterPro" id="IPR000644">
    <property type="entry name" value="CBS_dom"/>
</dbReference>
<keyword evidence="2" id="KW-0704">Schiff base</keyword>
<reference evidence="5 8" key="2">
    <citation type="submission" date="2019-10" db="EMBL/GenBank/DDBJ databases">
        <title>Prolixibacter strains distinguished by the presence of nitrate reductase genes were adept at nitrate-dependent anaerobic corrosion of metallic iron and carbon steel.</title>
        <authorList>
            <person name="Iino T."/>
            <person name="Shono N."/>
            <person name="Ito K."/>
            <person name="Nakamura R."/>
            <person name="Sueoka K."/>
            <person name="Harayama S."/>
            <person name="Ohkuma M."/>
        </authorList>
    </citation>
    <scope>NUCLEOTIDE SEQUENCE [LARGE SCALE GENOMIC DNA]</scope>
    <source>
        <strain evidence="5 8">MIC1-1</strain>
    </source>
</reference>
<evidence type="ECO:0000313" key="5">
    <source>
        <dbReference type="EMBL" id="GET21341.1"/>
    </source>
</evidence>
<keyword evidence="8" id="KW-1185">Reference proteome</keyword>
<dbReference type="Proteomes" id="UP000396862">
    <property type="component" value="Unassembled WGS sequence"/>
</dbReference>
<keyword evidence="1 3" id="KW-0129">CBS domain</keyword>
<dbReference type="InterPro" id="IPR013785">
    <property type="entry name" value="Aldolase_TIM"/>
</dbReference>
<dbReference type="InterPro" id="IPR046342">
    <property type="entry name" value="CBS_dom_sf"/>
</dbReference>
<evidence type="ECO:0000256" key="3">
    <source>
        <dbReference type="PROSITE-ProRule" id="PRU00703"/>
    </source>
</evidence>
<accession>A0A2P8CCZ5</accession>
<dbReference type="Pfam" id="PF00571">
    <property type="entry name" value="CBS"/>
    <property type="match status" value="1"/>
</dbReference>
<dbReference type="Pfam" id="PF00923">
    <property type="entry name" value="TAL_FSA"/>
    <property type="match status" value="1"/>
</dbReference>
<dbReference type="SUPFAM" id="SSF54631">
    <property type="entry name" value="CBS-domain pair"/>
    <property type="match status" value="1"/>
</dbReference>
<gene>
    <name evidence="6" type="ORF">CLV93_105238</name>
    <name evidence="5" type="ORF">JCM18694_15870</name>
</gene>
<reference evidence="6 7" key="1">
    <citation type="submission" date="2018-03" db="EMBL/GenBank/DDBJ databases">
        <title>Genomic Encyclopedia of Archaeal and Bacterial Type Strains, Phase II (KMG-II): from individual species to whole genera.</title>
        <authorList>
            <person name="Goeker M."/>
        </authorList>
    </citation>
    <scope>NUCLEOTIDE SEQUENCE [LARGE SCALE GENOMIC DNA]</scope>
    <source>
        <strain evidence="6 7">DSM 27267</strain>
    </source>
</reference>
<comment type="caution">
    <text evidence="6">The sequence shown here is derived from an EMBL/GenBank/DDBJ whole genome shotgun (WGS) entry which is preliminary data.</text>
</comment>
<dbReference type="CDD" id="cd04604">
    <property type="entry name" value="CBS_pair_SIS_assoc"/>
    <property type="match status" value="1"/>
</dbReference>
<evidence type="ECO:0000256" key="2">
    <source>
        <dbReference type="ARBA" id="ARBA00023270"/>
    </source>
</evidence>
<feature type="domain" description="CBS" evidence="4">
    <location>
        <begin position="289"/>
        <end position="341"/>
    </location>
</feature>
<evidence type="ECO:0000313" key="6">
    <source>
        <dbReference type="EMBL" id="PSK82844.1"/>
    </source>
</evidence>
<dbReference type="PANTHER" id="PTHR10683:SF40">
    <property type="entry name" value="FRUCTOSE-6-PHOSPHATE ALDOLASE 1-RELATED"/>
    <property type="match status" value="1"/>
</dbReference>
<proteinExistence type="predicted"/>
<evidence type="ECO:0000313" key="7">
    <source>
        <dbReference type="Proteomes" id="UP000240621"/>
    </source>
</evidence>
<dbReference type="EMBL" id="PYGC01000005">
    <property type="protein sequence ID" value="PSK82844.1"/>
    <property type="molecule type" value="Genomic_DNA"/>
</dbReference>
<evidence type="ECO:0000256" key="1">
    <source>
        <dbReference type="ARBA" id="ARBA00023122"/>
    </source>
</evidence>
<dbReference type="GO" id="GO:0005975">
    <property type="term" value="P:carbohydrate metabolic process"/>
    <property type="evidence" value="ECO:0007669"/>
    <property type="project" value="InterPro"/>
</dbReference>
<dbReference type="SUPFAM" id="SSF51569">
    <property type="entry name" value="Aldolase"/>
    <property type="match status" value="1"/>
</dbReference>
<evidence type="ECO:0000313" key="8">
    <source>
        <dbReference type="Proteomes" id="UP000396862"/>
    </source>
</evidence>
<evidence type="ECO:0000259" key="4">
    <source>
        <dbReference type="PROSITE" id="PS51371"/>
    </source>
</evidence>
<dbReference type="EMBL" id="BLAU01000001">
    <property type="protein sequence ID" value="GET21341.1"/>
    <property type="molecule type" value="Genomic_DNA"/>
</dbReference>
<dbReference type="PANTHER" id="PTHR10683">
    <property type="entry name" value="TRANSALDOLASE"/>
    <property type="match status" value="1"/>
</dbReference>